<sequence>MRERKSEEVPPANWRTVSVGLWQREWRFRLGATASQSRFKVYLPLSLSLLSHPIGSHCNLFYFSFFKYLNKKLNN</sequence>
<reference evidence="1" key="1">
    <citation type="submission" date="2021-03" db="UniProtKB">
        <authorList>
            <consortium name="EnsemblPlants"/>
        </authorList>
    </citation>
    <scope>IDENTIFICATION</scope>
</reference>
<protein>
    <submittedName>
        <fullName evidence="1">Uncharacterized protein</fullName>
    </submittedName>
</protein>
<dbReference type="AlphaFoldDB" id="A0A803R9I8"/>
<dbReference type="EMBL" id="UZAU01000789">
    <property type="status" value="NOT_ANNOTATED_CDS"/>
    <property type="molecule type" value="Genomic_DNA"/>
</dbReference>
<dbReference type="Proteomes" id="UP000596661">
    <property type="component" value="Unassembled WGS sequence"/>
</dbReference>
<organism evidence="1 2">
    <name type="scientific">Cannabis sativa</name>
    <name type="common">Hemp</name>
    <name type="synonym">Marijuana</name>
    <dbReference type="NCBI Taxonomy" id="3483"/>
    <lineage>
        <taxon>Eukaryota</taxon>
        <taxon>Viridiplantae</taxon>
        <taxon>Streptophyta</taxon>
        <taxon>Embryophyta</taxon>
        <taxon>Tracheophyta</taxon>
        <taxon>Spermatophyta</taxon>
        <taxon>Magnoliopsida</taxon>
        <taxon>eudicotyledons</taxon>
        <taxon>Gunneridae</taxon>
        <taxon>Pentapetalae</taxon>
        <taxon>rosids</taxon>
        <taxon>fabids</taxon>
        <taxon>Rosales</taxon>
        <taxon>Cannabaceae</taxon>
        <taxon>Cannabis</taxon>
    </lineage>
</organism>
<evidence type="ECO:0000313" key="2">
    <source>
        <dbReference type="Proteomes" id="UP000596661"/>
    </source>
</evidence>
<proteinExistence type="predicted"/>
<dbReference type="EnsemblPlants" id="novel_model_6713_5bd9a17a">
    <property type="protein sequence ID" value="cds.novel_model_6713_5bd9a17a"/>
    <property type="gene ID" value="novel_gene_3545_5bd9a17a"/>
</dbReference>
<name>A0A803R9I8_CANSA</name>
<accession>A0A803R9I8</accession>
<dbReference type="Gramene" id="novel_model_6713_5bd9a17a">
    <property type="protein sequence ID" value="cds.novel_model_6713_5bd9a17a"/>
    <property type="gene ID" value="novel_gene_3545_5bd9a17a"/>
</dbReference>
<keyword evidence="2" id="KW-1185">Reference proteome</keyword>
<evidence type="ECO:0000313" key="1">
    <source>
        <dbReference type="EnsemblPlants" id="cds.novel_model_6713_5bd9a17a"/>
    </source>
</evidence>